<dbReference type="Proteomes" id="UP001281761">
    <property type="component" value="Unassembled WGS sequence"/>
</dbReference>
<gene>
    <name evidence="1" type="ORF">BLNAU_9823</name>
</gene>
<reference evidence="1 2" key="1">
    <citation type="journal article" date="2022" name="bioRxiv">
        <title>Genomics of Preaxostyla Flagellates Illuminates Evolutionary Transitions and the Path Towards Mitochondrial Loss.</title>
        <authorList>
            <person name="Novak L.V.F."/>
            <person name="Treitli S.C."/>
            <person name="Pyrih J."/>
            <person name="Halakuc P."/>
            <person name="Pipaliya S.V."/>
            <person name="Vacek V."/>
            <person name="Brzon O."/>
            <person name="Soukal P."/>
            <person name="Eme L."/>
            <person name="Dacks J.B."/>
            <person name="Karnkowska A."/>
            <person name="Elias M."/>
            <person name="Hampl V."/>
        </authorList>
    </citation>
    <scope>NUCLEOTIDE SEQUENCE [LARGE SCALE GENOMIC DNA]</scope>
    <source>
        <strain evidence="1">NAU3</strain>
        <tissue evidence="1">Gut</tissue>
    </source>
</reference>
<dbReference type="EMBL" id="JARBJD010000069">
    <property type="protein sequence ID" value="KAK2955271.1"/>
    <property type="molecule type" value="Genomic_DNA"/>
</dbReference>
<sequence>MVPGHYSACAGATTAETKAVNFLGSVDLYAQESADAILNSFGQTTDESLTIFIQYILVLVSTPNHVIKTAAMKMLYSLSLWCSPNIRLALVKADLLPQIVINLNLQSLSFAEAVDIHIHIMKIIRISAWLTAPDGLDQLEIEDHDEQQAVYKTVLKQVLVPSEKYICYLCANRYSMNDETQSESFVLLLATLLRISPSYQPTMDFVLHMPVVLTIPSCLTYSRSDC</sequence>
<organism evidence="1 2">
    <name type="scientific">Blattamonas nauphoetae</name>
    <dbReference type="NCBI Taxonomy" id="2049346"/>
    <lineage>
        <taxon>Eukaryota</taxon>
        <taxon>Metamonada</taxon>
        <taxon>Preaxostyla</taxon>
        <taxon>Oxymonadida</taxon>
        <taxon>Blattamonas</taxon>
    </lineage>
</organism>
<comment type="caution">
    <text evidence="1">The sequence shown here is derived from an EMBL/GenBank/DDBJ whole genome shotgun (WGS) entry which is preliminary data.</text>
</comment>
<name>A0ABQ9XUV8_9EUKA</name>
<keyword evidence="2" id="KW-1185">Reference proteome</keyword>
<evidence type="ECO:0000313" key="2">
    <source>
        <dbReference type="Proteomes" id="UP001281761"/>
    </source>
</evidence>
<accession>A0ABQ9XUV8</accession>
<protein>
    <submittedName>
        <fullName evidence="1">Uncharacterized protein</fullName>
    </submittedName>
</protein>
<proteinExistence type="predicted"/>
<dbReference type="SUPFAM" id="SSF48371">
    <property type="entry name" value="ARM repeat"/>
    <property type="match status" value="1"/>
</dbReference>
<dbReference type="InterPro" id="IPR016024">
    <property type="entry name" value="ARM-type_fold"/>
</dbReference>
<evidence type="ECO:0000313" key="1">
    <source>
        <dbReference type="EMBL" id="KAK2955271.1"/>
    </source>
</evidence>